<keyword evidence="3" id="KW-1185">Reference proteome</keyword>
<feature type="transmembrane region" description="Helical" evidence="1">
    <location>
        <begin position="270"/>
        <end position="289"/>
    </location>
</feature>
<evidence type="ECO:0000313" key="2">
    <source>
        <dbReference type="EMBL" id="MFC4409395.1"/>
    </source>
</evidence>
<feature type="transmembrane region" description="Helical" evidence="1">
    <location>
        <begin position="207"/>
        <end position="226"/>
    </location>
</feature>
<keyword evidence="1" id="KW-0472">Membrane</keyword>
<comment type="caution">
    <text evidence="2">The sequence shown here is derived from an EMBL/GenBank/DDBJ whole genome shotgun (WGS) entry which is preliminary data.</text>
</comment>
<feature type="transmembrane region" description="Helical" evidence="1">
    <location>
        <begin position="70"/>
        <end position="98"/>
    </location>
</feature>
<name>A0ABV8X1N6_9LACT</name>
<proteinExistence type="predicted"/>
<gene>
    <name evidence="2" type="ORF">ACFOZY_02970</name>
</gene>
<protein>
    <recommendedName>
        <fullName evidence="4">DUF4129 domain-containing protein</fullName>
    </recommendedName>
</protein>
<feature type="transmembrane region" description="Helical" evidence="1">
    <location>
        <begin position="144"/>
        <end position="162"/>
    </location>
</feature>
<evidence type="ECO:0008006" key="4">
    <source>
        <dbReference type="Google" id="ProtNLM"/>
    </source>
</evidence>
<dbReference type="EMBL" id="JBHSEC010000002">
    <property type="protein sequence ID" value="MFC4409395.1"/>
    <property type="molecule type" value="Genomic_DNA"/>
</dbReference>
<organism evidence="2 3">
    <name type="scientific">Chungangia koreensis</name>
    <dbReference type="NCBI Taxonomy" id="752657"/>
    <lineage>
        <taxon>Bacteria</taxon>
        <taxon>Bacillati</taxon>
        <taxon>Bacillota</taxon>
        <taxon>Bacilli</taxon>
        <taxon>Lactobacillales</taxon>
        <taxon>Chungangia</taxon>
    </lineage>
</organism>
<evidence type="ECO:0000256" key="1">
    <source>
        <dbReference type="SAM" id="Phobius"/>
    </source>
</evidence>
<accession>A0ABV8X1N6</accession>
<keyword evidence="1" id="KW-1133">Transmembrane helix</keyword>
<feature type="transmembrane region" description="Helical" evidence="1">
    <location>
        <begin position="118"/>
        <end position="137"/>
    </location>
</feature>
<keyword evidence="1" id="KW-0812">Transmembrane</keyword>
<sequence length="410" mass="47075">MANSASVRLIQVVSPGKFIQDMFYFTLPLVFFYGETNIPLPFVAFTSFLLIAITATLLYRKKPYNTGSAVMLTCLFLTSILILEGSIVIYLVLSTISIWRLQDRFGSIQLEGVYDLPFIAKISVLYSIMAVALTMFGLTYELSLLTVLLIVMVIISIGTRLFEQWLKAERVKQFSADVVKLFSVVTGTGVIAYLFIRNFGSMIRDGIEWVVLKVLYLFLPFIGSLMEKPIAWLKGLIAARKPRESETPPAETVSEQRQPYDIPTGSEANFPWLPIIIGVAIVIFALIIYRMMKNRIEFEKVESLPFEVERGKIDHVGEDVGEKWLYSMDSHIVREAFIKFETEAAQAGFHRNREETVREWFKRMEWEAEPRFFEVYDSVRYGAGTIAEQDGIWFLEQLLKINKKFFEKDV</sequence>
<evidence type="ECO:0000313" key="3">
    <source>
        <dbReference type="Proteomes" id="UP001595817"/>
    </source>
</evidence>
<feature type="transmembrane region" description="Helical" evidence="1">
    <location>
        <begin position="174"/>
        <end position="195"/>
    </location>
</feature>
<dbReference type="RefSeq" id="WP_378152083.1">
    <property type="nucleotide sequence ID" value="NZ_JBHSEC010000002.1"/>
</dbReference>
<dbReference type="Proteomes" id="UP001595817">
    <property type="component" value="Unassembled WGS sequence"/>
</dbReference>
<reference evidence="3" key="1">
    <citation type="journal article" date="2019" name="Int. J. Syst. Evol. Microbiol.">
        <title>The Global Catalogue of Microorganisms (GCM) 10K type strain sequencing project: providing services to taxonomists for standard genome sequencing and annotation.</title>
        <authorList>
            <consortium name="The Broad Institute Genomics Platform"/>
            <consortium name="The Broad Institute Genome Sequencing Center for Infectious Disease"/>
            <person name="Wu L."/>
            <person name="Ma J."/>
        </authorList>
    </citation>
    <scope>NUCLEOTIDE SEQUENCE [LARGE SCALE GENOMIC DNA]</scope>
    <source>
        <strain evidence="3">CCUG 59778</strain>
    </source>
</reference>
<feature type="transmembrane region" description="Helical" evidence="1">
    <location>
        <begin position="38"/>
        <end position="58"/>
    </location>
</feature>